<evidence type="ECO:0008006" key="4">
    <source>
        <dbReference type="Google" id="ProtNLM"/>
    </source>
</evidence>
<dbReference type="InterPro" id="IPR053322">
    <property type="entry name" value="PLA2-like"/>
</dbReference>
<evidence type="ECO:0000256" key="1">
    <source>
        <dbReference type="SAM" id="SignalP"/>
    </source>
</evidence>
<dbReference type="OrthoDB" id="5869656at2759"/>
<dbReference type="Proteomes" id="UP000271889">
    <property type="component" value="Unassembled WGS sequence"/>
</dbReference>
<dbReference type="SUPFAM" id="SSF48619">
    <property type="entry name" value="Phospholipase A2, PLA2"/>
    <property type="match status" value="1"/>
</dbReference>
<reference evidence="2 3" key="1">
    <citation type="submission" date="2018-11" db="EMBL/GenBank/DDBJ databases">
        <authorList>
            <consortium name="Pathogen Informatics"/>
        </authorList>
    </citation>
    <scope>NUCLEOTIDE SEQUENCE [LARGE SCALE GENOMIC DNA]</scope>
</reference>
<sequence>MLNAGYQIILVTFVRVAAAVYGQPEFSDWHCGSSEFTRRMSYESVGESCSELMYNSSFSFNVSLSMRLKITPLFARLSYNHTSGTLPVNHCCVVHDDCYALQLGQEKCDEDFCECNRLATITRNDCKDLLEATCSLVQLFGFGPYHNSINYTEPADLMKYTVNADSLRMPYTNLYAHCPKVNGMSLMFYLA</sequence>
<feature type="signal peptide" evidence="1">
    <location>
        <begin position="1"/>
        <end position="19"/>
    </location>
</feature>
<dbReference type="AlphaFoldDB" id="A0A3P7LRT1"/>
<organism evidence="2 3">
    <name type="scientific">Cylicostephanus goldi</name>
    <name type="common">Nematode worm</name>
    <dbReference type="NCBI Taxonomy" id="71465"/>
    <lineage>
        <taxon>Eukaryota</taxon>
        <taxon>Metazoa</taxon>
        <taxon>Ecdysozoa</taxon>
        <taxon>Nematoda</taxon>
        <taxon>Chromadorea</taxon>
        <taxon>Rhabditida</taxon>
        <taxon>Rhabditina</taxon>
        <taxon>Rhabditomorpha</taxon>
        <taxon>Strongyloidea</taxon>
        <taxon>Strongylidae</taxon>
        <taxon>Cylicostephanus</taxon>
    </lineage>
</organism>
<feature type="chain" id="PRO_5018141875" description="Phospholipase A2 domain-containing protein" evidence="1">
    <location>
        <begin position="20"/>
        <end position="191"/>
    </location>
</feature>
<gene>
    <name evidence="2" type="ORF">CGOC_LOCUS8658</name>
</gene>
<dbReference type="EMBL" id="UYRV01104623">
    <property type="protein sequence ID" value="VDN19785.1"/>
    <property type="molecule type" value="Genomic_DNA"/>
</dbReference>
<keyword evidence="3" id="KW-1185">Reference proteome</keyword>
<dbReference type="InterPro" id="IPR036444">
    <property type="entry name" value="PLipase_A2_dom_sf"/>
</dbReference>
<name>A0A3P7LRT1_CYLGO</name>
<dbReference type="GO" id="GO:0050482">
    <property type="term" value="P:arachidonate secretion"/>
    <property type="evidence" value="ECO:0007669"/>
    <property type="project" value="InterPro"/>
</dbReference>
<proteinExistence type="predicted"/>
<dbReference type="GO" id="GO:0004623">
    <property type="term" value="F:phospholipase A2 activity"/>
    <property type="evidence" value="ECO:0007669"/>
    <property type="project" value="InterPro"/>
</dbReference>
<keyword evidence="1" id="KW-0732">Signal</keyword>
<dbReference type="PANTHER" id="PTHR34228">
    <property type="entry name" value="PROTEIN CBG09474-RELATED"/>
    <property type="match status" value="1"/>
</dbReference>
<accession>A0A3P7LRT1</accession>
<protein>
    <recommendedName>
        <fullName evidence="4">Phospholipase A2 domain-containing protein</fullName>
    </recommendedName>
</protein>
<dbReference type="GO" id="GO:0006644">
    <property type="term" value="P:phospholipid metabolic process"/>
    <property type="evidence" value="ECO:0007669"/>
    <property type="project" value="InterPro"/>
</dbReference>
<evidence type="ECO:0000313" key="3">
    <source>
        <dbReference type="Proteomes" id="UP000271889"/>
    </source>
</evidence>
<dbReference type="PANTHER" id="PTHR34228:SF6">
    <property type="entry name" value="PHOSPHOLIPASE A2"/>
    <property type="match status" value="1"/>
</dbReference>
<evidence type="ECO:0000313" key="2">
    <source>
        <dbReference type="EMBL" id="VDN19785.1"/>
    </source>
</evidence>